<gene>
    <name evidence="2" type="ORF">DPMN_003379</name>
</gene>
<protein>
    <submittedName>
        <fullName evidence="2">Uncharacterized protein</fullName>
    </submittedName>
</protein>
<dbReference type="EMBL" id="JAIWYP010000001">
    <property type="protein sequence ID" value="KAH3879476.1"/>
    <property type="molecule type" value="Genomic_DNA"/>
</dbReference>
<reference evidence="2" key="1">
    <citation type="journal article" date="2019" name="bioRxiv">
        <title>The Genome of the Zebra Mussel, Dreissena polymorpha: A Resource for Invasive Species Research.</title>
        <authorList>
            <person name="McCartney M.A."/>
            <person name="Auch B."/>
            <person name="Kono T."/>
            <person name="Mallez S."/>
            <person name="Zhang Y."/>
            <person name="Obille A."/>
            <person name="Becker A."/>
            <person name="Abrahante J.E."/>
            <person name="Garbe J."/>
            <person name="Badalamenti J.P."/>
            <person name="Herman A."/>
            <person name="Mangelson H."/>
            <person name="Liachko I."/>
            <person name="Sullivan S."/>
            <person name="Sone E.D."/>
            <person name="Koren S."/>
            <person name="Silverstein K.A.T."/>
            <person name="Beckman K.B."/>
            <person name="Gohl D.M."/>
        </authorList>
    </citation>
    <scope>NUCLEOTIDE SEQUENCE</scope>
    <source>
        <strain evidence="2">Duluth1</strain>
        <tissue evidence="2">Whole animal</tissue>
    </source>
</reference>
<proteinExistence type="predicted"/>
<comment type="caution">
    <text evidence="2">The sequence shown here is derived from an EMBL/GenBank/DDBJ whole genome shotgun (WGS) entry which is preliminary data.</text>
</comment>
<keyword evidence="1" id="KW-0812">Transmembrane</keyword>
<evidence type="ECO:0000256" key="1">
    <source>
        <dbReference type="SAM" id="Phobius"/>
    </source>
</evidence>
<feature type="transmembrane region" description="Helical" evidence="1">
    <location>
        <begin position="51"/>
        <end position="72"/>
    </location>
</feature>
<keyword evidence="1" id="KW-1133">Transmembrane helix</keyword>
<evidence type="ECO:0000313" key="2">
    <source>
        <dbReference type="EMBL" id="KAH3879476.1"/>
    </source>
</evidence>
<reference evidence="2" key="2">
    <citation type="submission" date="2020-11" db="EMBL/GenBank/DDBJ databases">
        <authorList>
            <person name="McCartney M.A."/>
            <person name="Auch B."/>
            <person name="Kono T."/>
            <person name="Mallez S."/>
            <person name="Becker A."/>
            <person name="Gohl D.M."/>
            <person name="Silverstein K.A.T."/>
            <person name="Koren S."/>
            <person name="Bechman K.B."/>
            <person name="Herman A."/>
            <person name="Abrahante J.E."/>
            <person name="Garbe J."/>
        </authorList>
    </citation>
    <scope>NUCLEOTIDE SEQUENCE</scope>
    <source>
        <strain evidence="2">Duluth1</strain>
        <tissue evidence="2">Whole animal</tissue>
    </source>
</reference>
<organism evidence="2 3">
    <name type="scientific">Dreissena polymorpha</name>
    <name type="common">Zebra mussel</name>
    <name type="synonym">Mytilus polymorpha</name>
    <dbReference type="NCBI Taxonomy" id="45954"/>
    <lineage>
        <taxon>Eukaryota</taxon>
        <taxon>Metazoa</taxon>
        <taxon>Spiralia</taxon>
        <taxon>Lophotrochozoa</taxon>
        <taxon>Mollusca</taxon>
        <taxon>Bivalvia</taxon>
        <taxon>Autobranchia</taxon>
        <taxon>Heteroconchia</taxon>
        <taxon>Euheterodonta</taxon>
        <taxon>Imparidentia</taxon>
        <taxon>Neoheterodontei</taxon>
        <taxon>Myida</taxon>
        <taxon>Dreissenoidea</taxon>
        <taxon>Dreissenidae</taxon>
        <taxon>Dreissena</taxon>
    </lineage>
</organism>
<dbReference type="Proteomes" id="UP000828390">
    <property type="component" value="Unassembled WGS sequence"/>
</dbReference>
<keyword evidence="1" id="KW-0472">Membrane</keyword>
<sequence length="191" mass="20378">MVLKRTFELKSVRHLGSLLLLRLLWCLCLLGALGFFGDLEAAFLAWQQPSLALAAAAFFGVLAFLAWLGPSWQRFSWLQASWRHAFLGVLAFLGAFAFLGLAALGLAAFFAASLTSPSLKDPEATGALGLLNGSTLDASLEGQFQVGVDGTDVIPAYVVGWMYFRIACLEEPDLSLSEAPSAAAIISSYLG</sequence>
<evidence type="ECO:0000313" key="3">
    <source>
        <dbReference type="Proteomes" id="UP000828390"/>
    </source>
</evidence>
<name>A0A9D4MPT2_DREPO</name>
<accession>A0A9D4MPT2</accession>
<dbReference type="AlphaFoldDB" id="A0A9D4MPT2"/>
<keyword evidence="3" id="KW-1185">Reference proteome</keyword>
<feature type="transmembrane region" description="Helical" evidence="1">
    <location>
        <begin position="84"/>
        <end position="112"/>
    </location>
</feature>